<feature type="transmembrane region" description="Helical" evidence="1">
    <location>
        <begin position="26"/>
        <end position="43"/>
    </location>
</feature>
<comment type="caution">
    <text evidence="2">The sequence shown here is derived from an EMBL/GenBank/DDBJ whole genome shotgun (WGS) entry which is preliminary data.</text>
</comment>
<organism evidence="2 3">
    <name type="scientific">Marihabitans asiaticum</name>
    <dbReference type="NCBI Taxonomy" id="415218"/>
    <lineage>
        <taxon>Bacteria</taxon>
        <taxon>Bacillati</taxon>
        <taxon>Actinomycetota</taxon>
        <taxon>Actinomycetes</taxon>
        <taxon>Micrococcales</taxon>
        <taxon>Intrasporangiaceae</taxon>
        <taxon>Marihabitans</taxon>
    </lineage>
</organism>
<accession>A0A560W628</accession>
<keyword evidence="1" id="KW-0812">Transmembrane</keyword>
<keyword evidence="1" id="KW-1133">Transmembrane helix</keyword>
<evidence type="ECO:0000256" key="1">
    <source>
        <dbReference type="SAM" id="Phobius"/>
    </source>
</evidence>
<reference evidence="2 3" key="1">
    <citation type="submission" date="2019-06" db="EMBL/GenBank/DDBJ databases">
        <title>Sequencing the genomes of 1000 actinobacteria strains.</title>
        <authorList>
            <person name="Klenk H.-P."/>
        </authorList>
    </citation>
    <scope>NUCLEOTIDE SEQUENCE [LARGE SCALE GENOMIC DNA]</scope>
    <source>
        <strain evidence="2 3">DSM 18935</strain>
    </source>
</reference>
<dbReference type="NCBIfam" id="NF042935">
    <property type="entry name" value="SCO6880_fam"/>
    <property type="match status" value="1"/>
</dbReference>
<dbReference type="OrthoDB" id="4434319at2"/>
<dbReference type="AlphaFoldDB" id="A0A560W628"/>
<gene>
    <name evidence="2" type="ORF">FB557_2836</name>
</gene>
<protein>
    <recommendedName>
        <fullName evidence="4">Type VII secretion protein EccE</fullName>
    </recommendedName>
</protein>
<dbReference type="RefSeq" id="WP_144858267.1">
    <property type="nucleotide sequence ID" value="NZ_BAAAYT010000012.1"/>
</dbReference>
<dbReference type="EMBL" id="VIUW01000006">
    <property type="protein sequence ID" value="TWD13069.1"/>
    <property type="molecule type" value="Genomic_DNA"/>
</dbReference>
<dbReference type="Proteomes" id="UP000315628">
    <property type="component" value="Unassembled WGS sequence"/>
</dbReference>
<dbReference type="InterPro" id="IPR049978">
    <property type="entry name" value="SCO6880-like"/>
</dbReference>
<proteinExistence type="predicted"/>
<evidence type="ECO:0008006" key="4">
    <source>
        <dbReference type="Google" id="ProtNLM"/>
    </source>
</evidence>
<name>A0A560W628_9MICO</name>
<sequence length="540" mass="59587">MIVERFIGGESQGRSFFGGRQNRPRSIGMSVVFVVGLVLVIVWQVPGLIVAGLAGVVVWGATTGTHFGSPWSRFKARRRWRERVRSGRAVFIPVSRRPAELEEQWSSSSNRSRKKLQVEWTKYRDWPDGVDGLNWLQAAPGKPGILWHTPTGQEAYFTVTFPIRGQIQGLEGDGAINAAAGRFGRWLAAWGSSRSLVSSAQMLTRILPVDSARHEQWVLDNVDMHTPDALLESYDDVVRQVGRGGMMQRHFVVVRWTVTPQFLAAAGRRGPGQDGWRTLLAREIEAVYRSLSAARFEPGQPLSAPRMAALLRHLQMPSWPIDQVADADIMWPWLASEDAWSYTRQRDLGPTGETEEWLHRTLRVPIENVGTGPRTPLWLLPFLTQLPQDIIRTLSIEIEPIPAGLARQQARADLASDLADLHSQQSKGALTNEELEVAMRSAEARRNDLAPGSGAQGAGFAIHVSLSARSVEGLAEACAVVEECLGTDLDIDEVAWLDPDQSSAAATCWPVARGMRPIEQSKSAKIRSLLAGKGNEEALT</sequence>
<evidence type="ECO:0000313" key="3">
    <source>
        <dbReference type="Proteomes" id="UP000315628"/>
    </source>
</evidence>
<keyword evidence="3" id="KW-1185">Reference proteome</keyword>
<evidence type="ECO:0000313" key="2">
    <source>
        <dbReference type="EMBL" id="TWD13069.1"/>
    </source>
</evidence>
<keyword evidence="1" id="KW-0472">Membrane</keyword>